<proteinExistence type="predicted"/>
<feature type="compositionally biased region" description="Basic residues" evidence="1">
    <location>
        <begin position="39"/>
        <end position="48"/>
    </location>
</feature>
<feature type="compositionally biased region" description="Basic and acidic residues" evidence="1">
    <location>
        <begin position="72"/>
        <end position="81"/>
    </location>
</feature>
<feature type="compositionally biased region" description="Polar residues" evidence="1">
    <location>
        <begin position="53"/>
        <end position="68"/>
    </location>
</feature>
<feature type="region of interest" description="Disordered" evidence="1">
    <location>
        <begin position="17"/>
        <end position="98"/>
    </location>
</feature>
<organism evidence="2 3">
    <name type="scientific">Pantoea coffeiphila</name>
    <dbReference type="NCBI Taxonomy" id="1465635"/>
    <lineage>
        <taxon>Bacteria</taxon>
        <taxon>Pseudomonadati</taxon>
        <taxon>Pseudomonadota</taxon>
        <taxon>Gammaproteobacteria</taxon>
        <taxon>Enterobacterales</taxon>
        <taxon>Erwiniaceae</taxon>
        <taxon>Pantoea</taxon>
    </lineage>
</organism>
<evidence type="ECO:0000313" key="2">
    <source>
        <dbReference type="EMBL" id="PRD14007.1"/>
    </source>
</evidence>
<name>A0A2S9I880_9GAMM</name>
<gene>
    <name evidence="2" type="ORF">CQW29_18560</name>
</gene>
<keyword evidence="3" id="KW-1185">Reference proteome</keyword>
<dbReference type="Proteomes" id="UP000239181">
    <property type="component" value="Unassembled WGS sequence"/>
</dbReference>
<comment type="caution">
    <text evidence="2">The sequence shown here is derived from an EMBL/GenBank/DDBJ whole genome shotgun (WGS) entry which is preliminary data.</text>
</comment>
<evidence type="ECO:0000313" key="3">
    <source>
        <dbReference type="Proteomes" id="UP000239181"/>
    </source>
</evidence>
<accession>A0A2S9I880</accession>
<sequence>MQGRVLEGKILTGWNKRQYGSRHADSELKPPMTGAERVARHREQKKLKEKNQGDVTQSNVTQRYSNGVTALRIDKKRRDNIKTTPPNPPRGSGGESFDFQSVELPDWLNPELWQTWGEYCVELRRPIKTHRGALACITQLEKFRAQGYSPESVIQHTMSNDWKALSVKNIQRAGGQRGEFIDLEGAFFRIIAQGKKPQNEAEKRAREKYSQAGLRKAGETACRAAWRGYLTQAYRETGEMPI</sequence>
<evidence type="ECO:0008006" key="4">
    <source>
        <dbReference type="Google" id="ProtNLM"/>
    </source>
</evidence>
<dbReference type="EMBL" id="PDET01000014">
    <property type="protein sequence ID" value="PRD14007.1"/>
    <property type="molecule type" value="Genomic_DNA"/>
</dbReference>
<dbReference type="AlphaFoldDB" id="A0A2S9I880"/>
<reference evidence="2 3" key="1">
    <citation type="submission" date="2017-10" db="EMBL/GenBank/DDBJ databases">
        <title>Draft genome of two endophytic bacteria isolated from 'guarana' Paullinia cupana (Mart.) Ducke.</title>
        <authorList>
            <person name="Siqueira K.A."/>
            <person name="Liotti R.G."/>
            <person name="Mendes T.A."/>
            <person name="Soares M.A."/>
        </authorList>
    </citation>
    <scope>NUCLEOTIDE SEQUENCE [LARGE SCALE GENOMIC DNA]</scope>
    <source>
        <strain evidence="2 3">342</strain>
    </source>
</reference>
<evidence type="ECO:0000256" key="1">
    <source>
        <dbReference type="SAM" id="MobiDB-lite"/>
    </source>
</evidence>
<protein>
    <recommendedName>
        <fullName evidence="4">Phage replication protein</fullName>
    </recommendedName>
</protein>